<comment type="caution">
    <text evidence="1">The sequence shown here is derived from an EMBL/GenBank/DDBJ whole genome shotgun (WGS) entry which is preliminary data.</text>
</comment>
<name>A0A8J5I5U6_ZINOF</name>
<dbReference type="PANTHER" id="PTHR34572">
    <property type="entry name" value="GOLGIN FAMILY A PROTEIN"/>
    <property type="match status" value="1"/>
</dbReference>
<dbReference type="EMBL" id="JACMSC010000001">
    <property type="protein sequence ID" value="KAG6536409.1"/>
    <property type="molecule type" value="Genomic_DNA"/>
</dbReference>
<gene>
    <name evidence="1" type="ORF">ZIOFF_001464</name>
</gene>
<dbReference type="Proteomes" id="UP000734854">
    <property type="component" value="Unassembled WGS sequence"/>
</dbReference>
<dbReference type="AlphaFoldDB" id="A0A8J5I5U6"/>
<proteinExistence type="predicted"/>
<keyword evidence="2" id="KW-1185">Reference proteome</keyword>
<dbReference type="OrthoDB" id="2020529at2759"/>
<accession>A0A8J5I5U6</accession>
<sequence>MEGVGARLGRSSTRYGPATVFSGPVRKWKKRWITVATPNNTSAAKANGNAARSRLLLYKWAPVSSTPADGAAQPEEHPPRNFRYVPISVLEEQKQEDAEKLHETYEPSNVDLSSQINRNVSSDLKPGMNDILMGESMAASDMDQNSADDNNLANLDLNLGLKGIDNERETKSRNEGDAVEKLSIGEDIKINGTNSEAAN</sequence>
<dbReference type="PANTHER" id="PTHR34572:SF1">
    <property type="entry name" value="GOLGIN FAMILY A PROTEIN"/>
    <property type="match status" value="1"/>
</dbReference>
<reference evidence="1 2" key="1">
    <citation type="submission" date="2020-08" db="EMBL/GenBank/DDBJ databases">
        <title>Plant Genome Project.</title>
        <authorList>
            <person name="Zhang R.-G."/>
        </authorList>
    </citation>
    <scope>NUCLEOTIDE SEQUENCE [LARGE SCALE GENOMIC DNA]</scope>
    <source>
        <tissue evidence="1">Rhizome</tissue>
    </source>
</reference>
<protein>
    <submittedName>
        <fullName evidence="1">Uncharacterized protein</fullName>
    </submittedName>
</protein>
<evidence type="ECO:0000313" key="2">
    <source>
        <dbReference type="Proteomes" id="UP000734854"/>
    </source>
</evidence>
<evidence type="ECO:0000313" key="1">
    <source>
        <dbReference type="EMBL" id="KAG6536409.1"/>
    </source>
</evidence>
<organism evidence="1 2">
    <name type="scientific">Zingiber officinale</name>
    <name type="common">Ginger</name>
    <name type="synonym">Amomum zingiber</name>
    <dbReference type="NCBI Taxonomy" id="94328"/>
    <lineage>
        <taxon>Eukaryota</taxon>
        <taxon>Viridiplantae</taxon>
        <taxon>Streptophyta</taxon>
        <taxon>Embryophyta</taxon>
        <taxon>Tracheophyta</taxon>
        <taxon>Spermatophyta</taxon>
        <taxon>Magnoliopsida</taxon>
        <taxon>Liliopsida</taxon>
        <taxon>Zingiberales</taxon>
        <taxon>Zingiberaceae</taxon>
        <taxon>Zingiber</taxon>
    </lineage>
</organism>